<dbReference type="Gene3D" id="1.10.443.10">
    <property type="entry name" value="Intergrase catalytic core"/>
    <property type="match status" value="1"/>
</dbReference>
<comment type="caution">
    <text evidence="3">The sequence shown here is derived from an EMBL/GenBank/DDBJ whole genome shotgun (WGS) entry which is preliminary data.</text>
</comment>
<feature type="region of interest" description="Disordered" evidence="2">
    <location>
        <begin position="1043"/>
        <end position="1063"/>
    </location>
</feature>
<dbReference type="Gene3D" id="3.40.50.150">
    <property type="entry name" value="Vaccinia Virus protein VP39"/>
    <property type="match status" value="1"/>
</dbReference>
<proteinExistence type="predicted"/>
<sequence length="1550" mass="175433">MDTFKTVVEAAKAAGAEAWLPALVEADMTRPTALATHGADPPVSGMPAETWRQLRSHCSAQLPGAGRGRPTRKDHPVAQPSTGGSLARALAAAASNERDTSLQLLKNDIYSQSNSGPQASRMKTWRQIAAAWKLPPLPLTPELIQAVGASFKRGGYRSASLYFSTARKEHILQYGTLSQDVEIIIKDVIRSIERGQGPSKLKDSFNLRDLATIDLSQESEAFRIDFNMVILGSFFLTREIELSATLRRHVRLDEARMTVSWTLPATKTCTQGELTERTHKCMCKTLPQQLCPYHCMVDTLILTTPAYERTDDGPLFFEGYSHMSKVYTIDAIRAVLKKANIPTQREGAEGTVERFHGHCLRISGSQALIRMGFNTTLVMLLGRWGSQAILRYIQDSPLQELIDVDAESEARERGKPKASIEPELKKLKTEQKFVKEAVTSLQHRCDELAREVAELNTTPPYVVGKKAHRPDPREKELPPMAWTTRCGCRDTSSFLLFFSIRRSLSPAMRALNPDLAHLAEEAGVDGIVLDYLRARRALSIGVLGSMATNWDEVDAILVKPLLDGHTIEGVNHQVPEADGPLAKAQIRYLWKISYDQLDKTAGTPAPVTQTPPTQPNTSSTKQPPKELPPDITRDLLARYEDQKIDGTRREFPQRMLLGCEKILARIWWEMENSMHTPIQLYELLSSRVFDAAGNPNPLAQAAETSKNKVTLDLTSGCGTVNITDDVHWSPKRVLSLLDALEAIEWALIYLRMGSEAEVRTWISWWRCLVRTKTQRLEQIKAYWLDANWKLCLELRQGGSSSQITKMIMTEQHSLQAALQKEIPAPMPKIKPQAPTKQPKNEPYRTNQNYGKGGTKRWQEEAQHRGDFMQDDINDIIQLIDTWDPEERAIVLMCAGPPCPDYSRITEGPGREGTEGIKSEHYAQWQKKLVALIGKRKAARLTENVIPHRRGDIQDFETKLGHQAIIFDAAEFKRISRPRVWWTTIDWEDPQVTKVLGQHLTWKKHFGTHKVCCPQPISEVHIPDGWNAPECWAQGDIMRCLTTPAPTESGRAAPRSSKGKMDSATYGRWVNDNRQYAPWHYHENVLMANQNNKLEIPPIETKESLHHIPVGYTNSMPDKQRHKAVANSWHVGVASLLIWILLLQASAAHAASHNTVPKPQQHTNFPTLEYLAQRWGQPNMLGPATATATDSQRVEKITDMWTHWKEALSLPDPVQEQMRLEPHLERTLQLQHELRQALTDLRHRACHEVRLLVQDTQPDTDEWYHNLKPHIQKLYGSPSTCIQVVAIKRLAEIFNWGDPMLLQELTVGFPLLGTLQPGWGWPKRTDERYQNPISRSQLHRLNEEYIQTKLQKHKCDPHWNTMLQEIANDVKSNRMEGPFKEPTSWRCKTVAAPQFQHTQALRPGPSEHPVTSVAFSITQTGADGREKVRRGEDWRRGHQNDTIQATDAPVNHRPITFTAIASALAGKHKTSLVWGTDQEDAYRQLPVDEPNDTWVILFTPTGATLWRHNALLFGATPLRKFHALWRFWKKRHFHGELGDIGGQRAVNMEHL</sequence>
<reference evidence="4" key="2">
    <citation type="submission" date="2024-04" db="EMBL/GenBank/DDBJ databases">
        <authorList>
            <person name="Chen Y."/>
            <person name="Shah S."/>
            <person name="Dougan E. K."/>
            <person name="Thang M."/>
            <person name="Chan C."/>
        </authorList>
    </citation>
    <scope>NUCLEOTIDE SEQUENCE [LARGE SCALE GENOMIC DNA]</scope>
</reference>
<dbReference type="GO" id="GO:0003677">
    <property type="term" value="F:DNA binding"/>
    <property type="evidence" value="ECO:0007669"/>
    <property type="project" value="InterPro"/>
</dbReference>
<dbReference type="OrthoDB" id="414621at2759"/>
<evidence type="ECO:0000256" key="2">
    <source>
        <dbReference type="SAM" id="MobiDB-lite"/>
    </source>
</evidence>
<keyword evidence="1" id="KW-0233">DNA recombination</keyword>
<dbReference type="GO" id="GO:0015074">
    <property type="term" value="P:DNA integration"/>
    <property type="evidence" value="ECO:0007669"/>
    <property type="project" value="InterPro"/>
</dbReference>
<dbReference type="EMBL" id="CAMXCT020003867">
    <property type="protein sequence ID" value="CAL1159993.1"/>
    <property type="molecule type" value="Genomic_DNA"/>
</dbReference>
<keyword evidence="6" id="KW-1185">Reference proteome</keyword>
<dbReference type="SUPFAM" id="SSF53335">
    <property type="entry name" value="S-adenosyl-L-methionine-dependent methyltransferases"/>
    <property type="match status" value="1"/>
</dbReference>
<evidence type="ECO:0000256" key="1">
    <source>
        <dbReference type="ARBA" id="ARBA00023172"/>
    </source>
</evidence>
<organism evidence="3">
    <name type="scientific">Cladocopium goreaui</name>
    <dbReference type="NCBI Taxonomy" id="2562237"/>
    <lineage>
        <taxon>Eukaryota</taxon>
        <taxon>Sar</taxon>
        <taxon>Alveolata</taxon>
        <taxon>Dinophyceae</taxon>
        <taxon>Suessiales</taxon>
        <taxon>Symbiodiniaceae</taxon>
        <taxon>Cladocopium</taxon>
    </lineage>
</organism>
<evidence type="ECO:0000313" key="3">
    <source>
        <dbReference type="EMBL" id="CAI4006618.1"/>
    </source>
</evidence>
<dbReference type="EMBL" id="CAMXCT030003867">
    <property type="protein sequence ID" value="CAL4793930.1"/>
    <property type="molecule type" value="Genomic_DNA"/>
</dbReference>
<dbReference type="GO" id="GO:0006310">
    <property type="term" value="P:DNA recombination"/>
    <property type="evidence" value="ECO:0007669"/>
    <property type="project" value="UniProtKB-KW"/>
</dbReference>
<dbReference type="InterPro" id="IPR029063">
    <property type="entry name" value="SAM-dependent_MTases_sf"/>
</dbReference>
<dbReference type="Proteomes" id="UP001152797">
    <property type="component" value="Unassembled WGS sequence"/>
</dbReference>
<evidence type="ECO:0000313" key="6">
    <source>
        <dbReference type="Proteomes" id="UP001152797"/>
    </source>
</evidence>
<protein>
    <submittedName>
        <fullName evidence="5">Protein NLRC3</fullName>
    </submittedName>
</protein>
<dbReference type="InterPro" id="IPR013762">
    <property type="entry name" value="Integrase-like_cat_sf"/>
</dbReference>
<dbReference type="InterPro" id="IPR011010">
    <property type="entry name" value="DNA_brk_join_enz"/>
</dbReference>
<feature type="region of interest" description="Disordered" evidence="2">
    <location>
        <begin position="830"/>
        <end position="854"/>
    </location>
</feature>
<name>A0A9P1DDG6_9DINO</name>
<feature type="compositionally biased region" description="Low complexity" evidence="2">
    <location>
        <begin position="601"/>
        <end position="622"/>
    </location>
</feature>
<evidence type="ECO:0000313" key="5">
    <source>
        <dbReference type="EMBL" id="CAL4793930.1"/>
    </source>
</evidence>
<accession>A0A9P1DDG6</accession>
<feature type="region of interest" description="Disordered" evidence="2">
    <location>
        <begin position="601"/>
        <end position="630"/>
    </location>
</feature>
<dbReference type="EMBL" id="CAMXCT010003867">
    <property type="protein sequence ID" value="CAI4006618.1"/>
    <property type="molecule type" value="Genomic_DNA"/>
</dbReference>
<gene>
    <name evidence="3" type="ORF">C1SCF055_LOCUS32242</name>
</gene>
<feature type="non-terminal residue" evidence="3">
    <location>
        <position position="1550"/>
    </location>
</feature>
<feature type="region of interest" description="Disordered" evidence="2">
    <location>
        <begin position="62"/>
        <end position="84"/>
    </location>
</feature>
<evidence type="ECO:0000313" key="4">
    <source>
        <dbReference type="EMBL" id="CAL1159993.1"/>
    </source>
</evidence>
<reference evidence="3" key="1">
    <citation type="submission" date="2022-10" db="EMBL/GenBank/DDBJ databases">
        <authorList>
            <person name="Chen Y."/>
            <person name="Dougan E. K."/>
            <person name="Chan C."/>
            <person name="Rhodes N."/>
            <person name="Thang M."/>
        </authorList>
    </citation>
    <scope>NUCLEOTIDE SEQUENCE</scope>
</reference>
<dbReference type="SUPFAM" id="SSF56349">
    <property type="entry name" value="DNA breaking-rejoining enzymes"/>
    <property type="match status" value="1"/>
</dbReference>